<dbReference type="Gene3D" id="3.40.50.1110">
    <property type="entry name" value="SGNH hydrolase"/>
    <property type="match status" value="1"/>
</dbReference>
<dbReference type="Pfam" id="PF14606">
    <property type="entry name" value="Lipase_GDSL_3"/>
    <property type="match status" value="1"/>
</dbReference>
<keyword evidence="4" id="KW-1185">Reference proteome</keyword>
<dbReference type="InterPro" id="IPR036514">
    <property type="entry name" value="SGNH_hydro_sf"/>
</dbReference>
<dbReference type="EMBL" id="QEKH01000005">
    <property type="protein sequence ID" value="PVY44715.1"/>
    <property type="molecule type" value="Genomic_DNA"/>
</dbReference>
<dbReference type="Proteomes" id="UP000245959">
    <property type="component" value="Unassembled WGS sequence"/>
</dbReference>
<evidence type="ECO:0000259" key="1">
    <source>
        <dbReference type="Pfam" id="PF14606"/>
    </source>
</evidence>
<dbReference type="RefSeq" id="WP_116883041.1">
    <property type="nucleotide sequence ID" value="NZ_CABMMC010000003.1"/>
</dbReference>
<protein>
    <submittedName>
        <fullName evidence="3">Lysophospholipase L1-like esterase</fullName>
    </submittedName>
</protein>
<sequence>MKPRDISEIDRNFKIASVGELDVEFRDALQPPFAAEGFAWRKPDAPLYRLPEHFTTAEINQGALDLAHHTSGGTIRFRTDSPCLALRAQLAYSFDMNHMPRTGSAGFDLYRRESGGFVFQAAAQPNRDQQLLELPLLRDGSGKMTEYLLNLPLYGGAASVEIGVAPGSAVLPPAPHRIAKPILFYGSSITQGGCASRPGNSYANLLCRALDAEEINLGFSGSGKGEIALAEAIGELELAAVVLDYDHNAPDEAHLEATHEPFFRAIRNRRPELPVLLVSRCDFHGTAADIRRREIIRATWEHAAAAGDRHVRFLDGELLFGAEERDACTVDGCHPNDLGFYRMYRTMLPLLAEMTGA</sequence>
<evidence type="ECO:0000259" key="2">
    <source>
        <dbReference type="Pfam" id="PF14607"/>
    </source>
</evidence>
<dbReference type="GO" id="GO:0016788">
    <property type="term" value="F:hydrolase activity, acting on ester bonds"/>
    <property type="evidence" value="ECO:0007669"/>
    <property type="project" value="UniProtKB-ARBA"/>
</dbReference>
<feature type="domain" description="SGNH hydrolase-type esterase" evidence="1">
    <location>
        <begin position="180"/>
        <end position="348"/>
    </location>
</feature>
<organism evidence="3 4">
    <name type="scientific">Victivallis vadensis</name>
    <dbReference type="NCBI Taxonomy" id="172901"/>
    <lineage>
        <taxon>Bacteria</taxon>
        <taxon>Pseudomonadati</taxon>
        <taxon>Lentisphaerota</taxon>
        <taxon>Lentisphaeria</taxon>
        <taxon>Victivallales</taxon>
        <taxon>Victivallaceae</taxon>
        <taxon>Victivallis</taxon>
    </lineage>
</organism>
<dbReference type="SUPFAM" id="SSF52266">
    <property type="entry name" value="SGNH hydrolase"/>
    <property type="match status" value="1"/>
</dbReference>
<dbReference type="AlphaFoldDB" id="A0A2U1B7Q6"/>
<dbReference type="OrthoDB" id="5624617at2"/>
<feature type="domain" description="SGNH hydrolase-type esterase N-terminal" evidence="2">
    <location>
        <begin position="24"/>
        <end position="168"/>
    </location>
</feature>
<evidence type="ECO:0000313" key="3">
    <source>
        <dbReference type="EMBL" id="PVY44715.1"/>
    </source>
</evidence>
<dbReference type="GeneID" id="78294363"/>
<evidence type="ECO:0000313" key="4">
    <source>
        <dbReference type="Proteomes" id="UP000245959"/>
    </source>
</evidence>
<name>A0A2U1B7Q6_9BACT</name>
<reference evidence="3 4" key="1">
    <citation type="submission" date="2018-04" db="EMBL/GenBank/DDBJ databases">
        <title>Genomic Encyclopedia of Type Strains, Phase IV (KMG-IV): sequencing the most valuable type-strain genomes for metagenomic binning, comparative biology and taxonomic classification.</title>
        <authorList>
            <person name="Goeker M."/>
        </authorList>
    </citation>
    <scope>NUCLEOTIDE SEQUENCE [LARGE SCALE GENOMIC DNA]</scope>
    <source>
        <strain evidence="3 4">DSM 14823</strain>
    </source>
</reference>
<dbReference type="InterPro" id="IPR013830">
    <property type="entry name" value="SGNH_hydro"/>
</dbReference>
<dbReference type="Pfam" id="PF14607">
    <property type="entry name" value="GxDLY"/>
    <property type="match status" value="1"/>
</dbReference>
<gene>
    <name evidence="3" type="ORF">C8D82_10544</name>
</gene>
<comment type="caution">
    <text evidence="3">The sequence shown here is derived from an EMBL/GenBank/DDBJ whole genome shotgun (WGS) entry which is preliminary data.</text>
</comment>
<accession>A0A2U1B7Q6</accession>
<dbReference type="Gene3D" id="2.60.120.260">
    <property type="entry name" value="Galactose-binding domain-like"/>
    <property type="match status" value="1"/>
</dbReference>
<dbReference type="InterPro" id="IPR032740">
    <property type="entry name" value="GxDLY"/>
</dbReference>
<proteinExistence type="predicted"/>